<keyword evidence="2" id="KW-0472">Membrane</keyword>
<proteinExistence type="predicted"/>
<dbReference type="AlphaFoldDB" id="A0A382WFX9"/>
<accession>A0A382WFX9</accession>
<protein>
    <submittedName>
        <fullName evidence="3">Uncharacterized protein</fullName>
    </submittedName>
</protein>
<reference evidence="3" key="1">
    <citation type="submission" date="2018-05" db="EMBL/GenBank/DDBJ databases">
        <authorList>
            <person name="Lanie J.A."/>
            <person name="Ng W.-L."/>
            <person name="Kazmierczak K.M."/>
            <person name="Andrzejewski T.M."/>
            <person name="Davidsen T.M."/>
            <person name="Wayne K.J."/>
            <person name="Tettelin H."/>
            <person name="Glass J.I."/>
            <person name="Rusch D."/>
            <person name="Podicherti R."/>
            <person name="Tsui H.-C.T."/>
            <person name="Winkler M.E."/>
        </authorList>
    </citation>
    <scope>NUCLEOTIDE SEQUENCE</scope>
</reference>
<organism evidence="3">
    <name type="scientific">marine metagenome</name>
    <dbReference type="NCBI Taxonomy" id="408172"/>
    <lineage>
        <taxon>unclassified sequences</taxon>
        <taxon>metagenomes</taxon>
        <taxon>ecological metagenomes</taxon>
    </lineage>
</organism>
<name>A0A382WFX9_9ZZZZ</name>
<evidence type="ECO:0000256" key="2">
    <source>
        <dbReference type="SAM" id="Phobius"/>
    </source>
</evidence>
<feature type="transmembrane region" description="Helical" evidence="2">
    <location>
        <begin position="97"/>
        <end position="119"/>
    </location>
</feature>
<feature type="transmembrane region" description="Helical" evidence="2">
    <location>
        <begin position="38"/>
        <end position="55"/>
    </location>
</feature>
<dbReference type="EMBL" id="UINC01159270">
    <property type="protein sequence ID" value="SVD57265.1"/>
    <property type="molecule type" value="Genomic_DNA"/>
</dbReference>
<feature type="transmembrane region" description="Helical" evidence="2">
    <location>
        <begin position="67"/>
        <end position="85"/>
    </location>
</feature>
<keyword evidence="2" id="KW-0812">Transmembrane</keyword>
<sequence>MSKGTKANLSDAEPGNHAKISAGLGFLGMISCFGYESLLSWVTVTAFVAGIWLSYSHLQKYKKQRGWGWTGLLLCLLGLFGTFSIEVSNDKEGPTAFLLAFVCCAGFPIWIIWILIKWVNKLIAGDKGRQQKSDPFGGKTTSGSGTKTNSVFDTPPDLTIHYV</sequence>
<evidence type="ECO:0000313" key="3">
    <source>
        <dbReference type="EMBL" id="SVD57265.1"/>
    </source>
</evidence>
<gene>
    <name evidence="3" type="ORF">METZ01_LOCUS410119</name>
</gene>
<keyword evidence="2" id="KW-1133">Transmembrane helix</keyword>
<feature type="region of interest" description="Disordered" evidence="1">
    <location>
        <begin position="128"/>
        <end position="156"/>
    </location>
</feature>
<evidence type="ECO:0000256" key="1">
    <source>
        <dbReference type="SAM" id="MobiDB-lite"/>
    </source>
</evidence>
<feature type="non-terminal residue" evidence="3">
    <location>
        <position position="163"/>
    </location>
</feature>
<feature type="compositionally biased region" description="Low complexity" evidence="1">
    <location>
        <begin position="137"/>
        <end position="148"/>
    </location>
</feature>
<dbReference type="PROSITE" id="PS51257">
    <property type="entry name" value="PROKAR_LIPOPROTEIN"/>
    <property type="match status" value="1"/>
</dbReference>